<dbReference type="AlphaFoldDB" id="A0A9P4SIV2"/>
<evidence type="ECO:0000313" key="3">
    <source>
        <dbReference type="EMBL" id="KAF2843340.1"/>
    </source>
</evidence>
<keyword evidence="4" id="KW-1185">Reference proteome</keyword>
<feature type="compositionally biased region" description="Basic and acidic residues" evidence="1">
    <location>
        <begin position="85"/>
        <end position="98"/>
    </location>
</feature>
<accession>A0A9P4SIV2</accession>
<feature type="region of interest" description="Disordered" evidence="1">
    <location>
        <begin position="85"/>
        <end position="122"/>
    </location>
</feature>
<dbReference type="Proteomes" id="UP000799429">
    <property type="component" value="Unassembled WGS sequence"/>
</dbReference>
<name>A0A9P4SIV2_9PEZI</name>
<organism evidence="3 4">
    <name type="scientific">Patellaria atrata CBS 101060</name>
    <dbReference type="NCBI Taxonomy" id="1346257"/>
    <lineage>
        <taxon>Eukaryota</taxon>
        <taxon>Fungi</taxon>
        <taxon>Dikarya</taxon>
        <taxon>Ascomycota</taxon>
        <taxon>Pezizomycotina</taxon>
        <taxon>Dothideomycetes</taxon>
        <taxon>Dothideomycetes incertae sedis</taxon>
        <taxon>Patellariales</taxon>
        <taxon>Patellariaceae</taxon>
        <taxon>Patellaria</taxon>
    </lineage>
</organism>
<proteinExistence type="predicted"/>
<reference evidence="3" key="1">
    <citation type="journal article" date="2020" name="Stud. Mycol.">
        <title>101 Dothideomycetes genomes: a test case for predicting lifestyles and emergence of pathogens.</title>
        <authorList>
            <person name="Haridas S."/>
            <person name="Albert R."/>
            <person name="Binder M."/>
            <person name="Bloem J."/>
            <person name="Labutti K."/>
            <person name="Salamov A."/>
            <person name="Andreopoulos B."/>
            <person name="Baker S."/>
            <person name="Barry K."/>
            <person name="Bills G."/>
            <person name="Bluhm B."/>
            <person name="Cannon C."/>
            <person name="Castanera R."/>
            <person name="Culley D."/>
            <person name="Daum C."/>
            <person name="Ezra D."/>
            <person name="Gonzalez J."/>
            <person name="Henrissat B."/>
            <person name="Kuo A."/>
            <person name="Liang C."/>
            <person name="Lipzen A."/>
            <person name="Lutzoni F."/>
            <person name="Magnuson J."/>
            <person name="Mondo S."/>
            <person name="Nolan M."/>
            <person name="Ohm R."/>
            <person name="Pangilinan J."/>
            <person name="Park H.-J."/>
            <person name="Ramirez L."/>
            <person name="Alfaro M."/>
            <person name="Sun H."/>
            <person name="Tritt A."/>
            <person name="Yoshinaga Y."/>
            <person name="Zwiers L.-H."/>
            <person name="Turgeon B."/>
            <person name="Goodwin S."/>
            <person name="Spatafora J."/>
            <person name="Crous P."/>
            <person name="Grigoriev I."/>
        </authorList>
    </citation>
    <scope>NUCLEOTIDE SEQUENCE</scope>
    <source>
        <strain evidence="3">CBS 101060</strain>
    </source>
</reference>
<evidence type="ECO:0000256" key="1">
    <source>
        <dbReference type="SAM" id="MobiDB-lite"/>
    </source>
</evidence>
<keyword evidence="2" id="KW-0472">Membrane</keyword>
<sequence length="147" mass="15672">MAPQAAPTIPVPPPAATSTYVSLGTDLHYNNILEDAAFLGTLIGAGVFCIIFLIGITLFMLLYRDPGDALCCAGRKRKRFALEEEGRREKGVLRREGSGDSGAWGRLSGSESGGITEPNSPRVVSFVRESKEPRVGAGSARSSRFSL</sequence>
<evidence type="ECO:0000313" key="4">
    <source>
        <dbReference type="Proteomes" id="UP000799429"/>
    </source>
</evidence>
<feature type="transmembrane region" description="Helical" evidence="2">
    <location>
        <begin position="36"/>
        <end position="63"/>
    </location>
</feature>
<comment type="caution">
    <text evidence="3">The sequence shown here is derived from an EMBL/GenBank/DDBJ whole genome shotgun (WGS) entry which is preliminary data.</text>
</comment>
<dbReference type="EMBL" id="MU006089">
    <property type="protein sequence ID" value="KAF2843340.1"/>
    <property type="molecule type" value="Genomic_DNA"/>
</dbReference>
<evidence type="ECO:0000256" key="2">
    <source>
        <dbReference type="SAM" id="Phobius"/>
    </source>
</evidence>
<gene>
    <name evidence="3" type="ORF">M501DRAFT_1012695</name>
</gene>
<keyword evidence="2" id="KW-0812">Transmembrane</keyword>
<keyword evidence="2" id="KW-1133">Transmembrane helix</keyword>
<protein>
    <submittedName>
        <fullName evidence="3">Uncharacterized protein</fullName>
    </submittedName>
</protein>